<evidence type="ECO:0000313" key="2">
    <source>
        <dbReference type="EMBL" id="ROT67753.1"/>
    </source>
</evidence>
<name>A0A3R7MR21_PENVA</name>
<gene>
    <name evidence="2" type="ORF">C7M84_014146</name>
</gene>
<dbReference type="SUPFAM" id="SSF55729">
    <property type="entry name" value="Acyl-CoA N-acyltransferases (Nat)"/>
    <property type="match status" value="1"/>
</dbReference>
<proteinExistence type="predicted"/>
<dbReference type="InterPro" id="IPR053225">
    <property type="entry name" value="Acyl-CoA_N-acyltransferase"/>
</dbReference>
<dbReference type="GO" id="GO:0016747">
    <property type="term" value="F:acyltransferase activity, transferring groups other than amino-acyl groups"/>
    <property type="evidence" value="ECO:0007669"/>
    <property type="project" value="InterPro"/>
</dbReference>
<dbReference type="Proteomes" id="UP000283509">
    <property type="component" value="Unassembled WGS sequence"/>
</dbReference>
<dbReference type="PANTHER" id="PTHR20958:SF6">
    <property type="entry name" value="GLYCINE N-ACYLTRANSFERASE-LIKE PROTEIN"/>
    <property type="match status" value="1"/>
</dbReference>
<protein>
    <submittedName>
        <fullName evidence="2">Putative glycine N-acyltransferase-like protein 3-like</fullName>
    </submittedName>
</protein>
<keyword evidence="2" id="KW-0808">Transferase</keyword>
<keyword evidence="3" id="KW-1185">Reference proteome</keyword>
<dbReference type="Pfam" id="PF08445">
    <property type="entry name" value="FR47"/>
    <property type="match status" value="1"/>
</dbReference>
<dbReference type="Gene3D" id="3.40.630.30">
    <property type="match status" value="1"/>
</dbReference>
<evidence type="ECO:0000259" key="1">
    <source>
        <dbReference type="Pfam" id="PF08445"/>
    </source>
</evidence>
<keyword evidence="2" id="KW-0012">Acyltransferase</keyword>
<comment type="caution">
    <text evidence="2">The sequence shown here is derived from an EMBL/GenBank/DDBJ whole genome shotgun (WGS) entry which is preliminary data.</text>
</comment>
<dbReference type="InterPro" id="IPR013653">
    <property type="entry name" value="GCN5-like_dom"/>
</dbReference>
<accession>A0A3R7MR21</accession>
<sequence length="298" mass="34028">MEDEEVFVRVEDQGRLMKISKVIREELPFSASMHNCLVLHARGFASSQDFYELRTPTNSLIILSRSKGEQDTVTLFCCEDDVGLLMEGLEKTRLIDWTKPFFFLHLPVYMAEGIRALVESRAEGQGDFQFVETFLYSKEDDEEGLLCPAGMRVCHLGERGVRQLHAAWQYNKYVDVSKFLSLARHPTNVGVYESDVGEVHRVEPTCLQRAGDEESAVAWVALTFYGTTGMLYTVESHRRRGLARLALRAFSRLQDKQGLIPHAFVEDYNDSSRRLFSQLPGWRSVTRTLIVGVKIDLH</sequence>
<reference evidence="2 3" key="1">
    <citation type="submission" date="2018-04" db="EMBL/GenBank/DDBJ databases">
        <authorList>
            <person name="Zhang X."/>
            <person name="Yuan J."/>
            <person name="Li F."/>
            <person name="Xiang J."/>
        </authorList>
    </citation>
    <scope>NUCLEOTIDE SEQUENCE [LARGE SCALE GENOMIC DNA]</scope>
    <source>
        <tissue evidence="2">Muscle</tissue>
    </source>
</reference>
<organism evidence="2 3">
    <name type="scientific">Penaeus vannamei</name>
    <name type="common">Whiteleg shrimp</name>
    <name type="synonym">Litopenaeus vannamei</name>
    <dbReference type="NCBI Taxonomy" id="6689"/>
    <lineage>
        <taxon>Eukaryota</taxon>
        <taxon>Metazoa</taxon>
        <taxon>Ecdysozoa</taxon>
        <taxon>Arthropoda</taxon>
        <taxon>Crustacea</taxon>
        <taxon>Multicrustacea</taxon>
        <taxon>Malacostraca</taxon>
        <taxon>Eumalacostraca</taxon>
        <taxon>Eucarida</taxon>
        <taxon>Decapoda</taxon>
        <taxon>Dendrobranchiata</taxon>
        <taxon>Penaeoidea</taxon>
        <taxon>Penaeidae</taxon>
        <taxon>Penaeus</taxon>
    </lineage>
</organism>
<dbReference type="AlphaFoldDB" id="A0A3R7MR21"/>
<dbReference type="EMBL" id="QCYY01002763">
    <property type="protein sequence ID" value="ROT67753.1"/>
    <property type="molecule type" value="Genomic_DNA"/>
</dbReference>
<dbReference type="PANTHER" id="PTHR20958">
    <property type="entry name" value="GLYCINE N-ACYLTRANSFERASE-LIKE PROTEIN"/>
    <property type="match status" value="1"/>
</dbReference>
<feature type="domain" description="GCN5-related N-acetyltransferase Rv2170-like" evidence="1">
    <location>
        <begin position="211"/>
        <end position="282"/>
    </location>
</feature>
<dbReference type="OrthoDB" id="6340235at2759"/>
<evidence type="ECO:0000313" key="3">
    <source>
        <dbReference type="Proteomes" id="UP000283509"/>
    </source>
</evidence>
<reference evidence="2 3" key="2">
    <citation type="submission" date="2019-01" db="EMBL/GenBank/DDBJ databases">
        <title>The decoding of complex shrimp genome reveals the adaptation for benthos swimmer, frequently molting mechanism and breeding impact on genome.</title>
        <authorList>
            <person name="Sun Y."/>
            <person name="Gao Y."/>
            <person name="Yu Y."/>
        </authorList>
    </citation>
    <scope>NUCLEOTIDE SEQUENCE [LARGE SCALE GENOMIC DNA]</scope>
    <source>
        <tissue evidence="2">Muscle</tissue>
    </source>
</reference>
<dbReference type="InterPro" id="IPR016181">
    <property type="entry name" value="Acyl_CoA_acyltransferase"/>
</dbReference>